<feature type="compositionally biased region" description="Polar residues" evidence="20">
    <location>
        <begin position="54"/>
        <end position="68"/>
    </location>
</feature>
<dbReference type="InterPro" id="IPR031688">
    <property type="entry name" value="CAC1F_C"/>
</dbReference>
<proteinExistence type="inferred from homology"/>
<feature type="compositionally biased region" description="Polar residues" evidence="20">
    <location>
        <begin position="469"/>
        <end position="480"/>
    </location>
</feature>
<feature type="transmembrane region" description="Helical" evidence="21">
    <location>
        <begin position="199"/>
        <end position="218"/>
    </location>
</feature>
<dbReference type="Gene3D" id="1.20.120.350">
    <property type="entry name" value="Voltage-gated potassium channels. Chain C"/>
    <property type="match status" value="4"/>
</dbReference>
<feature type="binding site" evidence="17">
    <location>
        <position position="1055"/>
    </location>
    <ligand>
        <name>Ca(2+)</name>
        <dbReference type="ChEBI" id="CHEBI:29108"/>
    </ligand>
</feature>
<organism evidence="23 24">
    <name type="scientific">Oncorhynchus mykiss</name>
    <name type="common">Rainbow trout</name>
    <name type="synonym">Salmo gairdneri</name>
    <dbReference type="NCBI Taxonomy" id="8022"/>
    <lineage>
        <taxon>Eukaryota</taxon>
        <taxon>Metazoa</taxon>
        <taxon>Chordata</taxon>
        <taxon>Craniata</taxon>
        <taxon>Vertebrata</taxon>
        <taxon>Euteleostomi</taxon>
        <taxon>Actinopterygii</taxon>
        <taxon>Neopterygii</taxon>
        <taxon>Teleostei</taxon>
        <taxon>Protacanthopterygii</taxon>
        <taxon>Salmoniformes</taxon>
        <taxon>Salmonidae</taxon>
        <taxon>Salmoninae</taxon>
        <taxon>Oncorhynchus</taxon>
    </lineage>
</organism>
<dbReference type="InterPro" id="IPR005446">
    <property type="entry name" value="VDCC_L_a1su"/>
</dbReference>
<feature type="transmembrane region" description="Helical" evidence="21">
    <location>
        <begin position="168"/>
        <end position="187"/>
    </location>
</feature>
<feature type="binding site" evidence="17">
    <location>
        <position position="706"/>
    </location>
    <ligand>
        <name>Ca(2+)</name>
        <dbReference type="ChEBI" id="CHEBI:29108"/>
    </ligand>
</feature>
<keyword evidence="24" id="KW-1185">Reference proteome</keyword>
<evidence type="ECO:0000313" key="24">
    <source>
        <dbReference type="Proteomes" id="UP000694395"/>
    </source>
</evidence>
<evidence type="ECO:0000256" key="12">
    <source>
        <dbReference type="ARBA" id="ARBA00023136"/>
    </source>
</evidence>
<feature type="transmembrane region" description="Helical" evidence="21">
    <location>
        <begin position="841"/>
        <end position="859"/>
    </location>
</feature>
<feature type="compositionally biased region" description="Acidic residues" evidence="20">
    <location>
        <begin position="781"/>
        <end position="790"/>
    </location>
</feature>
<evidence type="ECO:0000256" key="2">
    <source>
        <dbReference type="ARBA" id="ARBA00022448"/>
    </source>
</evidence>
<keyword evidence="11" id="KW-0406">Ion transport</keyword>
<feature type="transmembrane region" description="Helical" evidence="21">
    <location>
        <begin position="726"/>
        <end position="746"/>
    </location>
</feature>
<feature type="compositionally biased region" description="Polar residues" evidence="20">
    <location>
        <begin position="30"/>
        <end position="46"/>
    </location>
</feature>
<dbReference type="GeneTree" id="ENSGT00940000154839"/>
<keyword evidence="8 17" id="KW-0106">Calcium</keyword>
<dbReference type="Gene3D" id="1.10.287.70">
    <property type="match status" value="4"/>
</dbReference>
<evidence type="ECO:0000256" key="11">
    <source>
        <dbReference type="ARBA" id="ARBA00023065"/>
    </source>
</evidence>
<evidence type="ECO:0000259" key="22">
    <source>
        <dbReference type="SMART" id="SM01062"/>
    </source>
</evidence>
<keyword evidence="10 21" id="KW-1133">Transmembrane helix</keyword>
<keyword evidence="12 21" id="KW-0472">Membrane</keyword>
<evidence type="ECO:0000256" key="16">
    <source>
        <dbReference type="ARBA" id="ARBA00036634"/>
    </source>
</evidence>
<dbReference type="FunFam" id="1.20.120.350:FF:000010">
    <property type="entry name" value="Voltage-dependent L-type calcium channel subunit alpha"/>
    <property type="match status" value="1"/>
</dbReference>
<evidence type="ECO:0000256" key="21">
    <source>
        <dbReference type="SAM" id="Phobius"/>
    </source>
</evidence>
<dbReference type="FunFam" id="1.10.238.10:FF:000063">
    <property type="entry name" value="Voltage-dependent N-type calcium channel subunit alpha"/>
    <property type="match status" value="1"/>
</dbReference>
<evidence type="ECO:0000256" key="20">
    <source>
        <dbReference type="SAM" id="MobiDB-lite"/>
    </source>
</evidence>
<feature type="region of interest" description="Disordered" evidence="20">
    <location>
        <begin position="1882"/>
        <end position="1902"/>
    </location>
</feature>
<dbReference type="Pfam" id="PF00520">
    <property type="entry name" value="Ion_trans"/>
    <property type="match status" value="4"/>
</dbReference>
<feature type="transmembrane region" description="Helical" evidence="21">
    <location>
        <begin position="263"/>
        <end position="288"/>
    </location>
</feature>
<dbReference type="Proteomes" id="UP000694395">
    <property type="component" value="Chromosome 16"/>
</dbReference>
<feature type="transmembrane region" description="Helical" evidence="21">
    <location>
        <begin position="871"/>
        <end position="894"/>
    </location>
</feature>
<feature type="compositionally biased region" description="Basic residues" evidence="20">
    <location>
        <begin position="83"/>
        <end position="94"/>
    </location>
</feature>
<dbReference type="Pfam" id="PF08763">
    <property type="entry name" value="Ca_chan_IQ"/>
    <property type="match status" value="1"/>
</dbReference>
<protein>
    <recommendedName>
        <fullName evidence="19">Voltage-dependent L-type calcium channel subunit alpha</fullName>
    </recommendedName>
</protein>
<keyword evidence="5 21" id="KW-0812">Transmembrane</keyword>
<feature type="transmembrane region" description="Helical" evidence="21">
    <location>
        <begin position="1193"/>
        <end position="1213"/>
    </location>
</feature>
<feature type="region of interest" description="Disordered" evidence="20">
    <location>
        <begin position="449"/>
        <end position="483"/>
    </location>
</feature>
<dbReference type="PANTHER" id="PTHR45628:SF11">
    <property type="entry name" value="VOLTAGE-DEPENDENT L-TYPE CALCIUM CHANNEL SUBUNIT ALPHA-1D"/>
    <property type="match status" value="1"/>
</dbReference>
<dbReference type="Pfam" id="PF16905">
    <property type="entry name" value="GPHH"/>
    <property type="match status" value="1"/>
</dbReference>
<evidence type="ECO:0000256" key="17">
    <source>
        <dbReference type="PIRSR" id="PIRSR602077-1"/>
    </source>
</evidence>
<dbReference type="SUPFAM" id="SSF81324">
    <property type="entry name" value="Voltage-gated potassium channels"/>
    <property type="match status" value="4"/>
</dbReference>
<feature type="transmembrane region" description="Helical" evidence="21">
    <location>
        <begin position="1286"/>
        <end position="1304"/>
    </location>
</feature>
<evidence type="ECO:0000256" key="14">
    <source>
        <dbReference type="ARBA" id="ARBA00023180"/>
    </source>
</evidence>
<feature type="region of interest" description="Disordered" evidence="20">
    <location>
        <begin position="2024"/>
        <end position="2054"/>
    </location>
</feature>
<dbReference type="FunFam" id="1.10.287.70:FF:000107">
    <property type="entry name" value="Voltage-dependent L-type calcium channel subunit alpha"/>
    <property type="match status" value="1"/>
</dbReference>
<dbReference type="InterPro" id="IPR031649">
    <property type="entry name" value="GPHH_dom"/>
</dbReference>
<feature type="transmembrane region" description="Helical" evidence="21">
    <location>
        <begin position="1378"/>
        <end position="1401"/>
    </location>
</feature>
<reference evidence="23" key="3">
    <citation type="submission" date="2025-09" db="UniProtKB">
        <authorList>
            <consortium name="Ensembl"/>
        </authorList>
    </citation>
    <scope>IDENTIFICATION</scope>
</reference>
<feature type="transmembrane region" description="Helical" evidence="21">
    <location>
        <begin position="383"/>
        <end position="405"/>
    </location>
</feature>
<dbReference type="GO" id="GO:0046872">
    <property type="term" value="F:metal ion binding"/>
    <property type="evidence" value="ECO:0007669"/>
    <property type="project" value="UniProtKB-KW"/>
</dbReference>
<feature type="transmembrane region" description="Helical" evidence="21">
    <location>
        <begin position="593"/>
        <end position="616"/>
    </location>
</feature>
<dbReference type="Pfam" id="PF16885">
    <property type="entry name" value="CAC1F_C"/>
    <property type="match status" value="1"/>
</dbReference>
<feature type="compositionally biased region" description="Polar residues" evidence="20">
    <location>
        <begin position="1882"/>
        <end position="1891"/>
    </location>
</feature>
<evidence type="ECO:0000256" key="15">
    <source>
        <dbReference type="ARBA" id="ARBA00023303"/>
    </source>
</evidence>
<keyword evidence="7" id="KW-0677">Repeat</keyword>
<reference evidence="23" key="1">
    <citation type="submission" date="2020-07" db="EMBL/GenBank/DDBJ databases">
        <title>A long reads based de novo assembly of the rainbow trout Arlee double haploid line genome.</title>
        <authorList>
            <person name="Gao G."/>
            <person name="Palti Y."/>
        </authorList>
    </citation>
    <scope>NUCLEOTIDE SEQUENCE [LARGE SCALE GENOMIC DNA]</scope>
</reference>
<name>A0A8C7WD89_ONCMY</name>
<evidence type="ECO:0000256" key="4">
    <source>
        <dbReference type="ARBA" id="ARBA00022673"/>
    </source>
</evidence>
<dbReference type="InterPro" id="IPR002077">
    <property type="entry name" value="VDCCAlpha1"/>
</dbReference>
<feature type="binding site" evidence="17">
    <location>
        <position position="364"/>
    </location>
    <ligand>
        <name>Ca(2+)</name>
        <dbReference type="ChEBI" id="CHEBI:29108"/>
    </ligand>
</feature>
<feature type="region of interest" description="Disordered" evidence="20">
    <location>
        <begin position="763"/>
        <end position="802"/>
    </location>
</feature>
<dbReference type="GO" id="GO:0005891">
    <property type="term" value="C:voltage-gated calcium channel complex"/>
    <property type="evidence" value="ECO:0007669"/>
    <property type="project" value="InterPro"/>
</dbReference>
<feature type="transmembrane region" description="Helical" evidence="21">
    <location>
        <begin position="350"/>
        <end position="371"/>
    </location>
</feature>
<evidence type="ECO:0000313" key="23">
    <source>
        <dbReference type="Ensembl" id="ENSOMYP00000092064.2"/>
    </source>
</evidence>
<keyword evidence="2" id="KW-0813">Transport</keyword>
<dbReference type="PRINTS" id="PR01630">
    <property type="entry name" value="LVDCCALPHA1"/>
</dbReference>
<dbReference type="GO" id="GO:0008331">
    <property type="term" value="F:high voltage-gated calcium channel activity"/>
    <property type="evidence" value="ECO:0007669"/>
    <property type="project" value="TreeGrafter"/>
</dbReference>
<comment type="catalytic activity">
    <reaction evidence="16">
        <text>Ca(2+)(in) = Ca(2+)(out)</text>
        <dbReference type="Rhea" id="RHEA:29671"/>
        <dbReference type="ChEBI" id="CHEBI:29108"/>
    </reaction>
</comment>
<keyword evidence="4 19" id="KW-0107">Calcium channel</keyword>
<feature type="transmembrane region" description="Helical" evidence="21">
    <location>
        <begin position="524"/>
        <end position="542"/>
    </location>
</feature>
<dbReference type="FunFam" id="1.10.287.70:FF:000009">
    <property type="entry name" value="Voltage-dependent L-type calcium channel subunit alpha"/>
    <property type="match status" value="1"/>
</dbReference>
<feature type="transmembrane region" description="Helical" evidence="21">
    <location>
        <begin position="1163"/>
        <end position="1181"/>
    </location>
</feature>
<dbReference type="Ensembl" id="ENSOMYT00000100163.2">
    <property type="protein sequence ID" value="ENSOMYP00000092064.2"/>
    <property type="gene ID" value="ENSOMYG00000011705.2"/>
</dbReference>
<comment type="subcellular location">
    <subcellularLocation>
        <location evidence="1 19">Membrane</location>
        <topology evidence="1 19">Multi-pass membrane protein</topology>
    </subcellularLocation>
</comment>
<keyword evidence="14 18" id="KW-0325">Glycoprotein</keyword>
<feature type="transmembrane region" description="Helical" evidence="21">
    <location>
        <begin position="1041"/>
        <end position="1062"/>
    </location>
</feature>
<evidence type="ECO:0000256" key="6">
    <source>
        <dbReference type="ARBA" id="ARBA00022723"/>
    </source>
</evidence>
<keyword evidence="15" id="KW-0407">Ion channel</keyword>
<feature type="region of interest" description="Disordered" evidence="20">
    <location>
        <begin position="1738"/>
        <end position="1767"/>
    </location>
</feature>
<dbReference type="PANTHER" id="PTHR45628">
    <property type="entry name" value="VOLTAGE-DEPENDENT CALCIUM CHANNEL TYPE A SUBUNIT ALPHA-1"/>
    <property type="match status" value="1"/>
</dbReference>
<accession>A0A8C7WD89</accession>
<evidence type="ECO:0000256" key="5">
    <source>
        <dbReference type="ARBA" id="ARBA00022692"/>
    </source>
</evidence>
<feature type="compositionally biased region" description="Acidic residues" evidence="20">
    <location>
        <begin position="449"/>
        <end position="458"/>
    </location>
</feature>
<keyword evidence="13" id="KW-1015">Disulfide bond</keyword>
<evidence type="ECO:0000256" key="1">
    <source>
        <dbReference type="ARBA" id="ARBA00004141"/>
    </source>
</evidence>
<dbReference type="FunFam" id="1.20.120.350:FF:000006">
    <property type="entry name" value="Voltage-dependent L-type calcium channel subunit alpha"/>
    <property type="match status" value="1"/>
</dbReference>
<feature type="transmembrane region" description="Helical" evidence="21">
    <location>
        <begin position="131"/>
        <end position="148"/>
    </location>
</feature>
<dbReference type="FunFam" id="1.20.120.350:FF:000020">
    <property type="entry name" value="Voltage-dependent L-type calcium channel subunit alpha"/>
    <property type="match status" value="1"/>
</dbReference>
<evidence type="ECO:0000256" key="3">
    <source>
        <dbReference type="ARBA" id="ARBA00022568"/>
    </source>
</evidence>
<keyword evidence="6 17" id="KW-0479">Metal-binding</keyword>
<dbReference type="FunFam" id="1.20.120.350:FF:000001">
    <property type="entry name" value="Voltage-dependent L-type calcium channel subunit alpha"/>
    <property type="match status" value="1"/>
</dbReference>
<evidence type="ECO:0000256" key="8">
    <source>
        <dbReference type="ARBA" id="ARBA00022837"/>
    </source>
</evidence>
<evidence type="ECO:0000256" key="19">
    <source>
        <dbReference type="RuleBase" id="RU003808"/>
    </source>
</evidence>
<comment type="function">
    <text evidence="19">Voltage-sensitive calcium channels (VSCC) mediate the entry of calcium ions into excitable cells and are also involved in a variety of calcium-dependent processes, including muscle contraction, hormone or neurotransmitter release, gene expression, cell motility, cell division and cell death.</text>
</comment>
<feature type="transmembrane region" description="Helical" evidence="21">
    <location>
        <begin position="1083"/>
        <end position="1109"/>
    </location>
</feature>
<sequence>SPFLSLSPGAQYASSTRAPPPGDTPALWSENPSQPESCPQTGTISWQAEIHAARNSQGDVSQSMSARNSVPGATPAPVGSLSQRKRQQYAKSKKQGGSTNSRPPRALFCLTLNNPIRRACISLVEWKPFDIFILLSIFANCVALAVYIPFPEDDSNSTNHDLETVEYAFLIIFTIETFLKIIAYGLVMHQNSYVRNGWNMLDFVIVIVGLFSVVLEVITKEGDAGAQGGKPGGFDVKALRAFRVLRPLRLVSGVPSLQVVLNAIIKAMVPLLHIALLVLFVIIIYAIIGLELFIGKMHATCYLVGTGILAEEEPVPCAMSGHGRQCMMNGTVCREGWHGPNGGITNFDNFLFAMLTVFQCITMEGWTDVLYWMNDAMGFELPWVYFVSLVIFGSFFVLNLVLGVLSGEFSKEREKAKARGDFQKLREKQQLEEDLKGYLDWITQAEDIDPENDEEGDEEGGKRIPSKPASETESVNTDNPNGEDDKANCCGPLCQKIIKSKYSRRWRRWNRFCRRKCRVAVKSVSFYWLVIILVFLNTLTISSEHYNQPDWLTEVQDVANKVLLALFTCEMLVKMYSLGLQAYFVSLFNRFDCFVVCGGIVETILVELAIMSPLGISVFRCVRLLRIFKVTRHWASLSNLVASLLNSMKSIASLLLLLFLFIIIFSLLGMQLFGGKFNFDETITKRSTFDNFPQALLTVFQILTGEDWNAVMYDGIMAYGGPFSSGMVVCIYFIILFVCGNCILFLKHVEHMASAAPSHIAFRSPKRRKRRRRKGRRVPVGDDDNDDDNLPEVPVGPRPQRLSDLSIKEKTPPIPEGSAFFIFSHTNPVRVACHKLINHHIFTNLILVFIMLSSVSLAAEDPIRNFSARNIILGYFDYAFTAIFTVEILLKMTAFGAFLHKGAFCRNYFNLLDLLVVGVSLVSFGIQSSAISVVKILRVLRVLRPLRAINRAKGLKHVVQCVFVAIRTIGNIMIVTTLLQFMFACIGVQLFKGKFYRCTDEAKSSPEECKGTYILYKDGDTALPAVRERIWYNSDFTFDNVLMAMMALFTVSTFEGWPALLYKAIDSNRENMGPIYNYRVEISIFFIIYIIIIAFFMMNIFVGFVIVTFQEQGEKEYKNCELDKNQRQCVEYALKARPLRRYIPKNPYQYKFWYVVNSTGFEYVMFVLIILNTLCLAIQHYGQSHLFNYAMDILNMVFTGVFTVEMIFKLIAFKPRGYFGDAWNVFDALVVIGSVVDIILTQNTEDSARISITFFRLFRVMRLVKLLSRGEGIRTLLWTFIKSFQALPYVALLIAMLFFIYAVIGMQVFGKIALVDHTQINRNNNFQTFPQAVLMLFRCATGEAWQEIMLACLPGKLCDSESDYNPGEEKTCGSGFAIIYFISFYMLCAFLIINLFVAVIMDNFDYLTRDWSILGPHHLDEFKRIWSEYDPEAKGRIKHLDVVTLLRRIQPPLGFGKLCPHRVACKRLVAMNMPLNSDGTVMFNATLFALVRTALKIKTEGNLEQANEELRAVIKKIWKRTSMKLLDQVVPPAGDDEVTVGKFYATFLIQDYFRKFKKRKEQGLVGRHSFSSLNSTIALQAGLRTLHDIGPEIRRVISCDLQDEGLVDMNAEEDDERNGVLFANHTNHVNGDHRGSVTQRPLQVPPPSCHAFVEPSQVGSEEGAGDPHPYNHYYPKSPMSSNANLNNANIPTLPSLPKEGQRCCLRREHSSANGAPSSSSRLYYETYIRSESGGVLYPTIRREKPGGADSDDDKGSGEYFSGEEYQEDDLMLHKDRYHLETTLSSTTLGYHQPDSLYDDDQQPIYQDGGRSPKRRLFPSTPQAPHRPSFNFECLRRHSSQDDDIPLTPSIPHRTALPLHLMQQQVMAVAGLDSSRVQRLSPSRSLRSWATPPTSPISRDHSPYYTPLIQVDWRGPGSVSSTPGSVRRSSWYTDAPEAPLSLTYSPSQLQIPPEYRRQYHQKIGSANSLVEAVLISEGLGKYAKDPKFVAATKHEIADACEMTIDEMESAASNLLNGSMGNGAGATGATDKVTATSLRDRNLHDDSDEEPDTSVKCEEDLTDEMICISTL</sequence>
<evidence type="ECO:0000256" key="7">
    <source>
        <dbReference type="ARBA" id="ARBA00022737"/>
    </source>
</evidence>
<dbReference type="PRINTS" id="PR00167">
    <property type="entry name" value="CACHANNEL"/>
</dbReference>
<dbReference type="InterPro" id="IPR027359">
    <property type="entry name" value="Volt_channel_dom_sf"/>
</dbReference>
<feature type="transmembrane region" description="Helical" evidence="21">
    <location>
        <begin position="651"/>
        <end position="673"/>
    </location>
</feature>
<feature type="region of interest" description="Disordered" evidence="20">
    <location>
        <begin position="1"/>
        <end position="102"/>
    </location>
</feature>
<keyword evidence="9 19" id="KW-0851">Voltage-gated channel</keyword>
<dbReference type="GO" id="GO:0098703">
    <property type="term" value="P:calcium ion import across plasma membrane"/>
    <property type="evidence" value="ECO:0007669"/>
    <property type="project" value="TreeGrafter"/>
</dbReference>
<dbReference type="InterPro" id="IPR014873">
    <property type="entry name" value="VDCC_a1su_IQ"/>
</dbReference>
<dbReference type="SMART" id="SM01062">
    <property type="entry name" value="Ca_chan_IQ"/>
    <property type="match status" value="1"/>
</dbReference>
<comment type="similarity">
    <text evidence="19">Belongs to the calcium channel alpha-1 subunit (TC 1.A.1.11) family.</text>
</comment>
<evidence type="ECO:0000256" key="18">
    <source>
        <dbReference type="PIRSR" id="PIRSR602077-3"/>
    </source>
</evidence>
<dbReference type="Gene3D" id="6.10.250.2180">
    <property type="match status" value="1"/>
</dbReference>
<feature type="compositionally biased region" description="Basic residues" evidence="20">
    <location>
        <begin position="764"/>
        <end position="777"/>
    </location>
</feature>
<evidence type="ECO:0000256" key="9">
    <source>
        <dbReference type="ARBA" id="ARBA00022882"/>
    </source>
</evidence>
<dbReference type="Gene3D" id="6.10.250.2500">
    <property type="match status" value="1"/>
</dbReference>
<feature type="glycosylation site" description="N-linked (GlcNAc...) asparagine" evidence="18">
    <location>
        <position position="329"/>
    </location>
</feature>
<feature type="domain" description="Voltage-dependent calcium channel alpha-1 subunit IQ" evidence="22">
    <location>
        <begin position="1535"/>
        <end position="1569"/>
    </location>
</feature>
<evidence type="ECO:0000256" key="10">
    <source>
        <dbReference type="ARBA" id="ARBA00022989"/>
    </source>
</evidence>
<reference evidence="23" key="2">
    <citation type="submission" date="2025-08" db="UniProtKB">
        <authorList>
            <consortium name="Ensembl"/>
        </authorList>
    </citation>
    <scope>IDENTIFICATION</scope>
</reference>
<feature type="transmembrane region" description="Helical" evidence="21">
    <location>
        <begin position="958"/>
        <end position="991"/>
    </location>
</feature>
<feature type="region of interest" description="Disordered" evidence="20">
    <location>
        <begin position="1788"/>
        <end position="1827"/>
    </location>
</feature>
<dbReference type="InterPro" id="IPR050599">
    <property type="entry name" value="VDCC_alpha-1_subunit"/>
</dbReference>
<keyword evidence="3 19" id="KW-0109">Calcium transport</keyword>
<dbReference type="InterPro" id="IPR005821">
    <property type="entry name" value="Ion_trans_dom"/>
</dbReference>
<evidence type="ECO:0000256" key="13">
    <source>
        <dbReference type="ARBA" id="ARBA00023157"/>
    </source>
</evidence>